<comment type="caution">
    <text evidence="1">The sequence shown here is derived from an EMBL/GenBank/DDBJ whole genome shotgun (WGS) entry which is preliminary data.</text>
</comment>
<accession>A0A553HQ86</accession>
<name>A0A553HQ86_9PEZI</name>
<proteinExistence type="predicted"/>
<dbReference type="OrthoDB" id="5354164at2759"/>
<dbReference type="EMBL" id="VFLP01000059">
    <property type="protein sequence ID" value="TRX90100.1"/>
    <property type="molecule type" value="Genomic_DNA"/>
</dbReference>
<evidence type="ECO:0000313" key="2">
    <source>
        <dbReference type="Proteomes" id="UP000319160"/>
    </source>
</evidence>
<reference evidence="2" key="1">
    <citation type="submission" date="2019-06" db="EMBL/GenBank/DDBJ databases">
        <title>Draft genome sequence of the griseofulvin-producing fungus Xylaria cubensis strain G536.</title>
        <authorList>
            <person name="Mead M.E."/>
            <person name="Raja H.A."/>
            <person name="Steenwyk J.L."/>
            <person name="Knowles S.L."/>
            <person name="Oberlies N.H."/>
            <person name="Rokas A."/>
        </authorList>
    </citation>
    <scope>NUCLEOTIDE SEQUENCE [LARGE SCALE GENOMIC DNA]</scope>
    <source>
        <strain evidence="2">G536</strain>
    </source>
</reference>
<dbReference type="Proteomes" id="UP000319160">
    <property type="component" value="Unassembled WGS sequence"/>
</dbReference>
<protein>
    <submittedName>
        <fullName evidence="1">Uncharacterized protein</fullName>
    </submittedName>
</protein>
<evidence type="ECO:0000313" key="1">
    <source>
        <dbReference type="EMBL" id="TRX90100.1"/>
    </source>
</evidence>
<gene>
    <name evidence="1" type="ORF">FHL15_009019</name>
</gene>
<dbReference type="AlphaFoldDB" id="A0A553HQ86"/>
<sequence>MASVGKITPSLLSASNEVNVALATFNLDFSLMKIEAPKEFHGVRDALSVPRRSNAEEGQAHITARKLGALFESIIPPIPHLIEAYGKRVSAISLSLGMTNSEKSEYGIFAKQAGFDGTSIWAAATSGKGAIAIHLLACMLARIWSAPEAISIWVELVERRKQQVATYFQDRNVSDLATLTAARQDISRQQLSTWDASARSWLRTADKSKQLQQTQMMIILKNIRIQVNTNKDTFDSVVEALTTALTAMDRLVQGIPQRITNGATLLAISSWHIYPDMCVIASEVKSISQGDDLMVGATLTLSAVNLDECKAGVFWSLPLSRMRYYARPKIVERQVASDTSHVSLAEFRIVCLGAIIGPWLDTGSDEDCCCRLIITIFDKVKDCKDRVTWLELLSKAADDYIFSQSTLRQRYRQLLGLGSRRSGQFLNYSRTDSVPFFGLQLFDNLSTLFHDEESAISFLRQVASSLDKNQENLIIRYFRISQDLISKFEYCSAIPSRQRVEKSTFDSVSRSSQNHHRWVIGETIKYQKLKNRKPRVQYHPATLSDQNIKSSSLEIRRQCGGEEEEEEDDMDSGPFGSWEDIDMNCDTAESNCNDKESDCEDVKLDYDTTESNCDSKESDCGNCDACTTFPGHRISSYACNATCSSCYNDEVRRVMAKCHEDWSFITQQHVRDDGHKFTLKKPGEIPISYELVLGNSLTSGLFRAENDSNLHARDPQHNKYITIEQIEGVIQSSTPGSGALISILQKWSTPGSSCETALLALSQIDQLYETLDGARINLGVLQSQLHLAKWVEWGNGGLKNLTSAFVCIAMMETGEFDIDPSSLENVIALSSGDSIFVASALLRDPLLPAESSKLVKRVLGSVGRSELVFMVPTAEPILKEADPGSWRLINHHAFDGQFLNAFTGTSLHLSFTDYELPLDVGSKGLRDKQAIILESVISLNDGGTHYGDIDIMTAMNALQQGWFRKCNHIYQSAVGRCDYDLGLDGCNMATSGRVQDQKGFKDILTSLDCWEEVFDFPRKGAGIFRAAGNWEARLAAVAVGGQLKRRVLVLPPNGCMLCLNRYRGCTKFDIIIA</sequence>
<organism evidence="1 2">
    <name type="scientific">Xylaria flabelliformis</name>
    <dbReference type="NCBI Taxonomy" id="2512241"/>
    <lineage>
        <taxon>Eukaryota</taxon>
        <taxon>Fungi</taxon>
        <taxon>Dikarya</taxon>
        <taxon>Ascomycota</taxon>
        <taxon>Pezizomycotina</taxon>
        <taxon>Sordariomycetes</taxon>
        <taxon>Xylariomycetidae</taxon>
        <taxon>Xylariales</taxon>
        <taxon>Xylariaceae</taxon>
        <taxon>Xylaria</taxon>
    </lineage>
</organism>
<keyword evidence="2" id="KW-1185">Reference proteome</keyword>